<proteinExistence type="predicted"/>
<accession>A0AA47FHE2</accession>
<evidence type="ECO:0000256" key="1">
    <source>
        <dbReference type="SAM" id="Phobius"/>
    </source>
</evidence>
<gene>
    <name evidence="2" type="ORF">OFA60_09900</name>
</gene>
<feature type="transmembrane region" description="Helical" evidence="1">
    <location>
        <begin position="120"/>
        <end position="141"/>
    </location>
</feature>
<feature type="transmembrane region" description="Helical" evidence="1">
    <location>
        <begin position="402"/>
        <end position="424"/>
    </location>
</feature>
<feature type="transmembrane region" description="Helical" evidence="1">
    <location>
        <begin position="268"/>
        <end position="285"/>
    </location>
</feature>
<protein>
    <submittedName>
        <fullName evidence="2">Uncharacterized protein</fullName>
    </submittedName>
</protein>
<sequence>MPESRRYGPEVARWKLPAVRVRQEGAIVTVEQRVPARVSNISVSTTSDSDGHVRTQRTYYYESGLGSDSRLPLVRERFTVPASIAGREQVEQAVKAAVSSYNPGTATPGKQWGPGMWSRLAMAGFGAVFSFIAFSILIMVIPTMRIDEEAYGRSFIFGSPMLLLPAGFIVLGVLIMVIGLRSAWILRTPDFIAEEQWQLLRSVLTRMTGQQPGSSRPLDVEAGLRPDLITRPHGETRRRGVTLDGRMGPAWPDAYSITKTIRKGRIKVLLTSSLIIVILGVLYVFSAGGADFNTGRMVSAVLACTGMIGICLMPSLQACDRFLAAYPTQVPGEGAPHRIGLRDVDVDNLPGWCASRLRQDYWNAVSRGFWVLCGAGGVLLFIQRHSEHSTDASATSALFLSIPVYIVLTMIAVATTVVVSVVWARNRDAGRRRLVGLA</sequence>
<evidence type="ECO:0000313" key="2">
    <source>
        <dbReference type="EMBL" id="WAL42361.1"/>
    </source>
</evidence>
<feature type="transmembrane region" description="Helical" evidence="1">
    <location>
        <begin position="161"/>
        <end position="180"/>
    </location>
</feature>
<dbReference type="RefSeq" id="WP_252863774.1">
    <property type="nucleotide sequence ID" value="NZ_CP113787.1"/>
</dbReference>
<organism evidence="2 3">
    <name type="scientific">Actinomyces naeslundii</name>
    <dbReference type="NCBI Taxonomy" id="1655"/>
    <lineage>
        <taxon>Bacteria</taxon>
        <taxon>Bacillati</taxon>
        <taxon>Actinomycetota</taxon>
        <taxon>Actinomycetes</taxon>
        <taxon>Actinomycetales</taxon>
        <taxon>Actinomycetaceae</taxon>
        <taxon>Actinomyces</taxon>
    </lineage>
</organism>
<dbReference type="Proteomes" id="UP001163127">
    <property type="component" value="Chromosome"/>
</dbReference>
<keyword evidence="1" id="KW-0472">Membrane</keyword>
<reference evidence="2" key="1">
    <citation type="submission" date="2022-11" db="EMBL/GenBank/DDBJ databases">
        <title>Dental biofilm bacteria. Genome sequencing and assembly.</title>
        <authorList>
            <person name="Robertsson C."/>
        </authorList>
    </citation>
    <scope>NUCLEOTIDE SEQUENCE</scope>
    <source>
        <strain evidence="2">CW</strain>
    </source>
</reference>
<keyword evidence="1" id="KW-0812">Transmembrane</keyword>
<evidence type="ECO:0000313" key="3">
    <source>
        <dbReference type="Proteomes" id="UP001163127"/>
    </source>
</evidence>
<feature type="transmembrane region" description="Helical" evidence="1">
    <location>
        <begin position="364"/>
        <end position="382"/>
    </location>
</feature>
<dbReference type="AlphaFoldDB" id="A0AA47FHE2"/>
<dbReference type="EMBL" id="CP113787">
    <property type="protein sequence ID" value="WAL42361.1"/>
    <property type="molecule type" value="Genomic_DNA"/>
</dbReference>
<keyword evidence="1" id="KW-1133">Transmembrane helix</keyword>
<feature type="transmembrane region" description="Helical" evidence="1">
    <location>
        <begin position="297"/>
        <end position="316"/>
    </location>
</feature>
<name>A0AA47FHE2_ACTNA</name>